<evidence type="ECO:0000313" key="2">
    <source>
        <dbReference type="EMBL" id="PAV92804.1"/>
    </source>
</evidence>
<feature type="compositionally biased region" description="Basic residues" evidence="1">
    <location>
        <begin position="246"/>
        <end position="265"/>
    </location>
</feature>
<sequence>MHRVPVVEALVIVLRREEAALFDPRHDRLGKALRRPQLRDIGARHRGLPRILREDGGAIARPAVRTLPVQLGRIVRDRKIDAKQRRIADDTRIVGHANRLGMAGALGRNLIVSGGRAAAARIAGGDGLDALHPLEHRLHAPETAAREHRGLRGRGGGDINLGGGQRHRAFGGGKAGGGEQGARQSGAGQENFQHGADMVRKPRPSRASGRSGPAHSYPPVRLTAPARSARRPGSAAHAARSPAAASRRRSRRSQTRRGTSRRSGC</sequence>
<proteinExistence type="predicted"/>
<name>A0A2A2M2V4_9BILA</name>
<feature type="compositionally biased region" description="Low complexity" evidence="1">
    <location>
        <begin position="223"/>
        <end position="245"/>
    </location>
</feature>
<feature type="region of interest" description="Disordered" evidence="1">
    <location>
        <begin position="142"/>
        <end position="265"/>
    </location>
</feature>
<reference evidence="2 3" key="1">
    <citation type="journal article" date="2017" name="Curr. Biol.">
        <title>Genome architecture and evolution of a unichromosomal asexual nematode.</title>
        <authorList>
            <person name="Fradin H."/>
            <person name="Zegar C."/>
            <person name="Gutwein M."/>
            <person name="Lucas J."/>
            <person name="Kovtun M."/>
            <person name="Corcoran D."/>
            <person name="Baugh L.R."/>
            <person name="Kiontke K."/>
            <person name="Gunsalus K."/>
            <person name="Fitch D.H."/>
            <person name="Piano F."/>
        </authorList>
    </citation>
    <scope>NUCLEOTIDE SEQUENCE [LARGE SCALE GENOMIC DNA]</scope>
    <source>
        <strain evidence="2">PF1309</strain>
    </source>
</reference>
<evidence type="ECO:0000256" key="1">
    <source>
        <dbReference type="SAM" id="MobiDB-lite"/>
    </source>
</evidence>
<dbReference type="Proteomes" id="UP000218231">
    <property type="component" value="Unassembled WGS sequence"/>
</dbReference>
<evidence type="ECO:0000313" key="3">
    <source>
        <dbReference type="Proteomes" id="UP000218231"/>
    </source>
</evidence>
<protein>
    <submittedName>
        <fullName evidence="2">Uncharacterized protein</fullName>
    </submittedName>
</protein>
<organism evidence="2 3">
    <name type="scientific">Diploscapter pachys</name>
    <dbReference type="NCBI Taxonomy" id="2018661"/>
    <lineage>
        <taxon>Eukaryota</taxon>
        <taxon>Metazoa</taxon>
        <taxon>Ecdysozoa</taxon>
        <taxon>Nematoda</taxon>
        <taxon>Chromadorea</taxon>
        <taxon>Rhabditida</taxon>
        <taxon>Rhabditina</taxon>
        <taxon>Rhabditomorpha</taxon>
        <taxon>Rhabditoidea</taxon>
        <taxon>Rhabditidae</taxon>
        <taxon>Diploscapter</taxon>
    </lineage>
</organism>
<feature type="compositionally biased region" description="Gly residues" evidence="1">
    <location>
        <begin position="153"/>
        <end position="180"/>
    </location>
</feature>
<comment type="caution">
    <text evidence="2">The sequence shown here is derived from an EMBL/GenBank/DDBJ whole genome shotgun (WGS) entry which is preliminary data.</text>
</comment>
<accession>A0A2A2M2V4</accession>
<keyword evidence="3" id="KW-1185">Reference proteome</keyword>
<dbReference type="AlphaFoldDB" id="A0A2A2M2V4"/>
<gene>
    <name evidence="2" type="ORF">WR25_10023</name>
</gene>
<dbReference type="EMBL" id="LIAE01005996">
    <property type="protein sequence ID" value="PAV92804.1"/>
    <property type="molecule type" value="Genomic_DNA"/>
</dbReference>